<keyword evidence="2" id="KW-1185">Reference proteome</keyword>
<evidence type="ECO:0000313" key="2">
    <source>
        <dbReference type="Proteomes" id="UP000220133"/>
    </source>
</evidence>
<sequence length="174" mass="20395">MSFSRNGLGSIITFFMMLTACNFQENYKNGFVTHIKNTVFYDRVPTQKHPLAWTEVYHLKDSFKIHYLPAKNILLAYRANIPDTLRIIESENNEGGQSYKKQYRDFEYLGEFELNDLPPEFSQLIYINPKNMDILQIDLIKSDSIGTKKFVSGIVYMHDSINYLKDEQLLSIFQ</sequence>
<dbReference type="OrthoDB" id="9803988at2"/>
<dbReference type="Proteomes" id="UP000220133">
    <property type="component" value="Chromosome"/>
</dbReference>
<evidence type="ECO:0000313" key="1">
    <source>
        <dbReference type="EMBL" id="ATL47391.1"/>
    </source>
</evidence>
<dbReference type="PROSITE" id="PS51257">
    <property type="entry name" value="PROKAR_LIPOPROTEIN"/>
    <property type="match status" value="1"/>
</dbReference>
<reference evidence="1 2" key="1">
    <citation type="submission" date="2017-10" db="EMBL/GenBank/DDBJ databases">
        <title>Paenichitinophaga pekingensis gen. nov., sp. nov., isolated from activated sludge.</title>
        <authorList>
            <person name="Jin D."/>
            <person name="Kong X."/>
            <person name="Deng Y."/>
            <person name="Bai Z."/>
        </authorList>
    </citation>
    <scope>NUCLEOTIDE SEQUENCE [LARGE SCALE GENOMIC DNA]</scope>
    <source>
        <strain evidence="1 2">13</strain>
    </source>
</reference>
<proteinExistence type="predicted"/>
<protein>
    <submittedName>
        <fullName evidence="1">Uncharacterized protein</fullName>
    </submittedName>
</protein>
<dbReference type="EMBL" id="CP023777">
    <property type="protein sequence ID" value="ATL47391.1"/>
    <property type="molecule type" value="Genomic_DNA"/>
</dbReference>
<gene>
    <name evidence="1" type="ORF">COR50_09535</name>
</gene>
<dbReference type="AlphaFoldDB" id="A0A291QU00"/>
<dbReference type="KEGG" id="cbae:COR50_09535"/>
<name>A0A291QU00_9BACT</name>
<dbReference type="RefSeq" id="WP_098193772.1">
    <property type="nucleotide sequence ID" value="NZ_CP023777.1"/>
</dbReference>
<organism evidence="1 2">
    <name type="scientific">Chitinophaga caeni</name>
    <dbReference type="NCBI Taxonomy" id="2029983"/>
    <lineage>
        <taxon>Bacteria</taxon>
        <taxon>Pseudomonadati</taxon>
        <taxon>Bacteroidota</taxon>
        <taxon>Chitinophagia</taxon>
        <taxon>Chitinophagales</taxon>
        <taxon>Chitinophagaceae</taxon>
        <taxon>Chitinophaga</taxon>
    </lineage>
</organism>
<accession>A0A291QU00</accession>